<keyword evidence="7" id="KW-0411">Iron-sulfur</keyword>
<comment type="cofactor">
    <cofactor evidence="8">
        <name>tungstopterin</name>
        <dbReference type="ChEBI" id="CHEBI:30402"/>
    </cofactor>
</comment>
<dbReference type="PANTHER" id="PTHR30038">
    <property type="entry name" value="ALDEHYDE FERREDOXIN OXIDOREDUCTASE"/>
    <property type="match status" value="1"/>
</dbReference>
<keyword evidence="6" id="KW-0408">Iron</keyword>
<dbReference type="GO" id="GO:0016625">
    <property type="term" value="F:oxidoreductase activity, acting on the aldehyde or oxo group of donors, iron-sulfur protein as acceptor"/>
    <property type="evidence" value="ECO:0007669"/>
    <property type="project" value="InterPro"/>
</dbReference>
<dbReference type="GO" id="GO:0009055">
    <property type="term" value="F:electron transfer activity"/>
    <property type="evidence" value="ECO:0007669"/>
    <property type="project" value="InterPro"/>
</dbReference>
<organism evidence="10 11">
    <name type="scientific">Koleobacter methoxysyntrophicus</name>
    <dbReference type="NCBI Taxonomy" id="2751313"/>
    <lineage>
        <taxon>Bacteria</taxon>
        <taxon>Bacillati</taxon>
        <taxon>Bacillota</taxon>
        <taxon>Clostridia</taxon>
        <taxon>Koleobacterales</taxon>
        <taxon>Koleobacteraceae</taxon>
        <taxon>Koleobacter</taxon>
    </lineage>
</organism>
<dbReference type="GO" id="GO:0046872">
    <property type="term" value="F:metal ion binding"/>
    <property type="evidence" value="ECO:0007669"/>
    <property type="project" value="UniProtKB-KW"/>
</dbReference>
<evidence type="ECO:0000256" key="4">
    <source>
        <dbReference type="ARBA" id="ARBA00022723"/>
    </source>
</evidence>
<dbReference type="GO" id="GO:0051539">
    <property type="term" value="F:4 iron, 4 sulfur cluster binding"/>
    <property type="evidence" value="ECO:0007669"/>
    <property type="project" value="UniProtKB-KW"/>
</dbReference>
<dbReference type="PANTHER" id="PTHR30038:SF0">
    <property type="entry name" value="TUNGSTEN-CONTAINING ALDEHYDE FERREDOXIN OXIDOREDUCTASE"/>
    <property type="match status" value="1"/>
</dbReference>
<keyword evidence="5 10" id="KW-0560">Oxidoreductase</keyword>
<dbReference type="InterPro" id="IPR013984">
    <property type="entry name" value="Ald_Fedxn_OxRdtase_dom2"/>
</dbReference>
<evidence type="ECO:0000256" key="2">
    <source>
        <dbReference type="ARBA" id="ARBA00011032"/>
    </source>
</evidence>
<keyword evidence="3" id="KW-0004">4Fe-4S</keyword>
<accession>A0A8A0RJM3</accession>
<comment type="similarity">
    <text evidence="2">Belongs to the AOR/FOR family.</text>
</comment>
<dbReference type="Gene3D" id="3.60.9.10">
    <property type="entry name" value="Aldehyde ferredoxin oxidoreductase, N-terminal domain"/>
    <property type="match status" value="1"/>
</dbReference>
<dbReference type="SUPFAM" id="SSF56228">
    <property type="entry name" value="Aldehyde ferredoxin oxidoreductase, N-terminal domain"/>
    <property type="match status" value="1"/>
</dbReference>
<dbReference type="InterPro" id="IPR001203">
    <property type="entry name" value="OxRdtase_Ald_Fedxn_C"/>
</dbReference>
<evidence type="ECO:0000313" key="10">
    <source>
        <dbReference type="EMBL" id="QSQ07838.1"/>
    </source>
</evidence>
<dbReference type="InterPro" id="IPR051919">
    <property type="entry name" value="W-dependent_AOR"/>
</dbReference>
<dbReference type="AlphaFoldDB" id="A0A8A0RJM3"/>
<dbReference type="RefSeq" id="WP_206708089.1">
    <property type="nucleotide sequence ID" value="NZ_CP059066.1"/>
</dbReference>
<name>A0A8A0RJM3_9FIRM</name>
<sequence>MPDRDRNFFLYVNMDKCEIEISKPPEKYSSLGGRALISSFILDNVDPICSPLGRFNKLIIAPGLLSHSSIPCTGRLSIGAKSPLTGTIKESNVGGTASKDICRLGYRAIVIEGRPESDKLYVLVITPDNVKLVEKPELKGKGNYETVKILKDEFGKRVSVLSIGPAGEMGMAAAGIAVTNIEGMPSRFAGRGGLGAVMGSKGIKAIVIDPKNLQLPKPVNSEKYKELLKDYVSRFKENPVTSTVLPTYGTANIVSITQELGAIPTRNFSEGRFEAADLINGYALKRLTDERGGKTGHPCYPGCIIKCSNIYNDPNGGYLTSGLEYETIVLLGSNCGIGDLDTIAKLDRLCDDYGIDTIETGAAVGVAMEAGVLNFGDGEGTIDLVHQIGRGTTLGRILGQGAGVTGKVFNVYRTPVVKNQSLAAYDPRALKGGGVTYATTPMGADHTNGNGLGGNSDPLRPEGQIEYSRYFQIAAAYIDSLGLCWFTRGPLLGNLELLAEISNSYLGLNLTKDSFEMLGKQVISTEKEFNQRAGFNSSHDRLPEFFKLEPLKPHNVVFDVPDEELDNVHNW</sequence>
<gene>
    <name evidence="10" type="primary">ydhV_2</name>
    <name evidence="10" type="ORF">H0A61_00155</name>
</gene>
<keyword evidence="4" id="KW-0479">Metal-binding</keyword>
<protein>
    <submittedName>
        <fullName evidence="10">Putative oxidoreductase YdhV</fullName>
        <ecNumber evidence="10">1.-.-.-</ecNumber>
    </submittedName>
</protein>
<dbReference type="Pfam" id="PF02730">
    <property type="entry name" value="AFOR_N"/>
    <property type="match status" value="1"/>
</dbReference>
<dbReference type="InterPro" id="IPR036503">
    <property type="entry name" value="Ald_Fedxn_OxRdtase_N_sf"/>
</dbReference>
<dbReference type="InterPro" id="IPR013983">
    <property type="entry name" value="Ald_Fedxn_OxRdtase_N"/>
</dbReference>
<feature type="domain" description="Aldehyde ferredoxin oxidoreductase N-terminal" evidence="9">
    <location>
        <begin position="6"/>
        <end position="212"/>
    </location>
</feature>
<dbReference type="InterPro" id="IPR013985">
    <property type="entry name" value="Ald_Fedxn_OxRdtase_dom3"/>
</dbReference>
<dbReference type="SMART" id="SM00790">
    <property type="entry name" value="AFOR_N"/>
    <property type="match status" value="1"/>
</dbReference>
<dbReference type="InterPro" id="IPR036021">
    <property type="entry name" value="Tungsten_al_ferr_oxy-like_C"/>
</dbReference>
<evidence type="ECO:0000259" key="9">
    <source>
        <dbReference type="SMART" id="SM00790"/>
    </source>
</evidence>
<evidence type="ECO:0000256" key="6">
    <source>
        <dbReference type="ARBA" id="ARBA00023004"/>
    </source>
</evidence>
<dbReference type="EC" id="1.-.-.-" evidence="10"/>
<evidence type="ECO:0000256" key="5">
    <source>
        <dbReference type="ARBA" id="ARBA00023002"/>
    </source>
</evidence>
<dbReference type="EMBL" id="CP059066">
    <property type="protein sequence ID" value="QSQ07838.1"/>
    <property type="molecule type" value="Genomic_DNA"/>
</dbReference>
<evidence type="ECO:0000256" key="1">
    <source>
        <dbReference type="ARBA" id="ARBA00001966"/>
    </source>
</evidence>
<keyword evidence="11" id="KW-1185">Reference proteome</keyword>
<proteinExistence type="inferred from homology"/>
<evidence type="ECO:0000256" key="7">
    <source>
        <dbReference type="ARBA" id="ARBA00023014"/>
    </source>
</evidence>
<dbReference type="SUPFAM" id="SSF48310">
    <property type="entry name" value="Aldehyde ferredoxin oxidoreductase, C-terminal domains"/>
    <property type="match status" value="1"/>
</dbReference>
<dbReference type="Gene3D" id="1.10.569.10">
    <property type="entry name" value="Aldehyde Ferredoxin Oxidoreductase Protein, subunit A, domain 2"/>
    <property type="match status" value="1"/>
</dbReference>
<evidence type="ECO:0000256" key="8">
    <source>
        <dbReference type="ARBA" id="ARBA00049934"/>
    </source>
</evidence>
<dbReference type="KEGG" id="kme:H0A61_00155"/>
<dbReference type="Proteomes" id="UP000662904">
    <property type="component" value="Chromosome"/>
</dbReference>
<evidence type="ECO:0000256" key="3">
    <source>
        <dbReference type="ARBA" id="ARBA00022485"/>
    </source>
</evidence>
<comment type="cofactor">
    <cofactor evidence="1">
        <name>[4Fe-4S] cluster</name>
        <dbReference type="ChEBI" id="CHEBI:49883"/>
    </cofactor>
</comment>
<reference evidence="10" key="1">
    <citation type="submission" date="2020-07" db="EMBL/GenBank/DDBJ databases">
        <title>Koleobacter methoxysyntrophicus gen. nov., sp. nov., a novel anaerobic bacterium isolated from deep subsurface oil field and proposal of Koleobacterales ord. nov. in the phylum Firmicutes.</title>
        <authorList>
            <person name="Sakamoto S."/>
            <person name="Tamaki H."/>
        </authorList>
    </citation>
    <scope>NUCLEOTIDE SEQUENCE</scope>
    <source>
        <strain evidence="10">NRmbB1</strain>
    </source>
</reference>
<dbReference type="Pfam" id="PF01314">
    <property type="entry name" value="AFOR_C"/>
    <property type="match status" value="1"/>
</dbReference>
<dbReference type="Gene3D" id="1.10.599.10">
    <property type="entry name" value="Aldehyde Ferredoxin Oxidoreductase Protein, subunit A, domain 3"/>
    <property type="match status" value="1"/>
</dbReference>
<evidence type="ECO:0000313" key="11">
    <source>
        <dbReference type="Proteomes" id="UP000662904"/>
    </source>
</evidence>